<keyword evidence="1" id="KW-0472">Membrane</keyword>
<dbReference type="InterPro" id="IPR025380">
    <property type="entry name" value="DUF4369"/>
</dbReference>
<comment type="caution">
    <text evidence="3">The sequence shown here is derived from an EMBL/GenBank/DDBJ whole genome shotgun (WGS) entry which is preliminary data.</text>
</comment>
<evidence type="ECO:0000256" key="1">
    <source>
        <dbReference type="SAM" id="Phobius"/>
    </source>
</evidence>
<keyword evidence="1" id="KW-0812">Transmembrane</keyword>
<sequence length="355" mass="39757">MLEKQEGAVCFDCFFSFIHPINFPLMKQIVYFFLLSLLLVSCGGRSGYFKIDGRLLHINQGELYVYSPDGAIEGLDTIKIEGGRFTYEIPSQYNGTLIIVFPNFSTHAIFSEPGGSVEIKADASHLKEMEVKGTDDNELMTQFRQQVATASPPEQEKYAIQFVKDHPESPVSVFLTEKYLVAANGGSYKQAAELIALMLKEQPKNGSLNRLAMQITALQQGNKGKKMPKFTAKDVNGNMLTNANLLGKESYILTWSSWNEDSKDALNTLNTLYQKGYVKAISICLDPSYKEVKKYLTDNNITIPTICDGEMLESKLVKTLGLTSIPDNYKIVNGQITDRRVTSNTLRQRLIKLDL</sequence>
<accession>A0ABN0NSI7</accession>
<name>A0ABN0NSI7_9BACT</name>
<evidence type="ECO:0000313" key="4">
    <source>
        <dbReference type="Proteomes" id="UP000016660"/>
    </source>
</evidence>
<proteinExistence type="predicted"/>
<reference evidence="3 4" key="1">
    <citation type="submission" date="2013-06" db="EMBL/GenBank/DDBJ databases">
        <authorList>
            <person name="Weinstock G."/>
            <person name="Sodergren E."/>
            <person name="Lobos E.A."/>
            <person name="Fulton L."/>
            <person name="Fulton R."/>
            <person name="Courtney L."/>
            <person name="Fronick C."/>
            <person name="O'Laughlin M."/>
            <person name="Godfrey J."/>
            <person name="Wilson R.M."/>
            <person name="Miner T."/>
            <person name="Farmer C."/>
            <person name="Delehaunty K."/>
            <person name="Cordes M."/>
            <person name="Minx P."/>
            <person name="Tomlinson C."/>
            <person name="Chen J."/>
            <person name="Wollam A."/>
            <person name="Pepin K.H."/>
            <person name="Bhonagiri V."/>
            <person name="Zhang X."/>
            <person name="Warren W."/>
            <person name="Mitreva M."/>
            <person name="Mardis E.R."/>
            <person name="Wilson R.K."/>
        </authorList>
    </citation>
    <scope>NUCLEOTIDE SEQUENCE [LARGE SCALE GENOMIC DNA]</scope>
    <source>
        <strain evidence="3 4">ATCC 29426</strain>
    </source>
</reference>
<dbReference type="SUPFAM" id="SSF52833">
    <property type="entry name" value="Thioredoxin-like"/>
    <property type="match status" value="1"/>
</dbReference>
<evidence type="ECO:0000313" key="3">
    <source>
        <dbReference type="EMBL" id="ERJ76961.1"/>
    </source>
</evidence>
<evidence type="ECO:0000259" key="2">
    <source>
        <dbReference type="Pfam" id="PF14289"/>
    </source>
</evidence>
<dbReference type="InterPro" id="IPR036249">
    <property type="entry name" value="Thioredoxin-like_sf"/>
</dbReference>
<gene>
    <name evidence="3" type="ORF">HMPREF0653_01290</name>
</gene>
<keyword evidence="1" id="KW-1133">Transmembrane helix</keyword>
<dbReference type="EMBL" id="AWUY01000104">
    <property type="protein sequence ID" value="ERJ76961.1"/>
    <property type="molecule type" value="Genomic_DNA"/>
</dbReference>
<feature type="domain" description="DUF4369" evidence="2">
    <location>
        <begin position="49"/>
        <end position="140"/>
    </location>
</feature>
<dbReference type="Pfam" id="PF14289">
    <property type="entry name" value="DUF4369"/>
    <property type="match status" value="1"/>
</dbReference>
<dbReference type="Proteomes" id="UP000016660">
    <property type="component" value="Unassembled WGS sequence"/>
</dbReference>
<keyword evidence="4" id="KW-1185">Reference proteome</keyword>
<feature type="transmembrane region" description="Helical" evidence="1">
    <location>
        <begin position="29"/>
        <end position="48"/>
    </location>
</feature>
<organism evidence="3 4">
    <name type="scientific">Prevotella disiens JCM 6334 = ATCC 29426</name>
    <dbReference type="NCBI Taxonomy" id="1235811"/>
    <lineage>
        <taxon>Bacteria</taxon>
        <taxon>Pseudomonadati</taxon>
        <taxon>Bacteroidota</taxon>
        <taxon>Bacteroidia</taxon>
        <taxon>Bacteroidales</taxon>
        <taxon>Prevotellaceae</taxon>
        <taxon>Prevotella</taxon>
    </lineage>
</organism>
<dbReference type="Gene3D" id="3.40.30.10">
    <property type="entry name" value="Glutaredoxin"/>
    <property type="match status" value="1"/>
</dbReference>
<protein>
    <submittedName>
        <fullName evidence="3">Redoxin family protein</fullName>
    </submittedName>
</protein>